<dbReference type="Proteomes" id="UP000075229">
    <property type="component" value="Plasmid Unnamed"/>
</dbReference>
<evidence type="ECO:0000313" key="10">
    <source>
        <dbReference type="Proteomes" id="UP000075229"/>
    </source>
</evidence>
<keyword evidence="3" id="KW-0732">Signal</keyword>
<dbReference type="GO" id="GO:0009279">
    <property type="term" value="C:cell outer membrane"/>
    <property type="evidence" value="ECO:0007669"/>
    <property type="project" value="UniProtKB-SubCell"/>
</dbReference>
<organism evidence="9 10">
    <name type="scientific">Borrelia hermsii</name>
    <dbReference type="NCBI Taxonomy" id="140"/>
    <lineage>
        <taxon>Bacteria</taxon>
        <taxon>Pseudomonadati</taxon>
        <taxon>Spirochaetota</taxon>
        <taxon>Spirochaetia</taxon>
        <taxon>Spirochaetales</taxon>
        <taxon>Borreliaceae</taxon>
        <taxon>Borrelia</taxon>
    </lineage>
</organism>
<dbReference type="AlphaFoldDB" id="A0AAN0X6X4"/>
<reference evidence="9 10" key="1">
    <citation type="submission" date="2016-03" db="EMBL/GenBank/DDBJ databases">
        <title>Borrelia hermsii Genome sequencing and assembly.</title>
        <authorList>
            <person name="Bontemps-Gallo S."/>
            <person name="Stewart S."/>
        </authorList>
    </citation>
    <scope>NUCLEOTIDE SEQUENCE [LARGE SCALE GENOMIC DNA]</scope>
    <source>
        <strain evidence="9 10">DAH-2E7</strain>
        <plasmid evidence="10">lp28-2 sequence</plasmid>
    </source>
</reference>
<gene>
    <name evidence="9" type="ORF">A0V01_05960</name>
</gene>
<evidence type="ECO:0000313" key="9">
    <source>
        <dbReference type="EMBL" id="AMR76132.1"/>
    </source>
</evidence>
<dbReference type="Pfam" id="PF00921">
    <property type="entry name" value="Lipoprotein_2"/>
    <property type="match status" value="1"/>
</dbReference>
<sequence>MTSVKEKLTFEVIKNGNYAKVKTVVDKFIKEVLDEIASEAKEGVKGAGGYVVIENAVKDQNSQPEDA</sequence>
<dbReference type="SUPFAM" id="SSF74748">
    <property type="entry name" value="Variable surface antigen VlsE"/>
    <property type="match status" value="1"/>
</dbReference>
<proteinExistence type="predicted"/>
<comment type="subcellular location">
    <subcellularLocation>
        <location evidence="2 8">Cell outer membrane</location>
        <topology evidence="2 8">Lipid-anchor</topology>
    </subcellularLocation>
</comment>
<evidence type="ECO:0000256" key="3">
    <source>
        <dbReference type="ARBA" id="ARBA00022729"/>
    </source>
</evidence>
<evidence type="ECO:0000256" key="8">
    <source>
        <dbReference type="RuleBase" id="RU363105"/>
    </source>
</evidence>
<keyword evidence="6 8" id="KW-0998">Cell outer membrane</keyword>
<evidence type="ECO:0000256" key="5">
    <source>
        <dbReference type="ARBA" id="ARBA00023139"/>
    </source>
</evidence>
<dbReference type="EMBL" id="CP014813">
    <property type="protein sequence ID" value="AMR76132.1"/>
    <property type="molecule type" value="Genomic_DNA"/>
</dbReference>
<geneLocation type="plasmid" evidence="10">
    <name>lp28-2 sequence</name>
</geneLocation>
<comment type="function">
    <text evidence="1 8">The Vlp and Vsp proteins are antigenically distinct proteins, only one vlp or vsp gene is transcriptionally active at any one time. Switching between these genes is a mechanism of host immune response evasion.</text>
</comment>
<accession>A0AAN0X6X4</accession>
<keyword evidence="9" id="KW-0614">Plasmid</keyword>
<protein>
    <recommendedName>
        <fullName evidence="8">Variable large protein</fullName>
    </recommendedName>
</protein>
<dbReference type="InterPro" id="IPR000680">
    <property type="entry name" value="Borrelia_lipo"/>
</dbReference>
<evidence type="ECO:0000256" key="7">
    <source>
        <dbReference type="ARBA" id="ARBA00023288"/>
    </source>
</evidence>
<evidence type="ECO:0000256" key="6">
    <source>
        <dbReference type="ARBA" id="ARBA00023237"/>
    </source>
</evidence>
<evidence type="ECO:0000256" key="1">
    <source>
        <dbReference type="ARBA" id="ARBA00003932"/>
    </source>
</evidence>
<evidence type="ECO:0000256" key="2">
    <source>
        <dbReference type="ARBA" id="ARBA00004459"/>
    </source>
</evidence>
<name>A0AAN0X6X4_BORHE</name>
<keyword evidence="7 8" id="KW-0449">Lipoprotein</keyword>
<evidence type="ECO:0000256" key="4">
    <source>
        <dbReference type="ARBA" id="ARBA00023136"/>
    </source>
</evidence>
<keyword evidence="5 8" id="KW-0564">Palmitate</keyword>
<keyword evidence="4 8" id="KW-0472">Membrane</keyword>